<dbReference type="GO" id="GO:0006825">
    <property type="term" value="P:copper ion transport"/>
    <property type="evidence" value="ECO:0007669"/>
    <property type="project" value="InterPro"/>
</dbReference>
<proteinExistence type="inferred from homology"/>
<comment type="subcellular location">
    <subcellularLocation>
        <location evidence="1">Periplasm</location>
    </subcellularLocation>
</comment>
<reference evidence="9 10" key="1">
    <citation type="submission" date="2014-10" db="EMBL/GenBank/DDBJ databases">
        <authorList>
            <person name="Seo M.-J."/>
            <person name="Seok Y.J."/>
            <person name="Cha I.-T."/>
        </authorList>
    </citation>
    <scope>NUCLEOTIDE SEQUENCE [LARGE SCALE GENOMIC DNA]</scope>
    <source>
        <strain evidence="9 10">NEU</strain>
    </source>
</reference>
<keyword evidence="3" id="KW-0479">Metal-binding</keyword>
<dbReference type="Pfam" id="PF04234">
    <property type="entry name" value="CopC"/>
    <property type="match status" value="1"/>
</dbReference>
<dbReference type="NCBIfam" id="NF033814">
    <property type="entry name" value="copper_CopC"/>
    <property type="match status" value="1"/>
</dbReference>
<name>A0A1S2N622_9BURK</name>
<dbReference type="PANTHER" id="PTHR34820:SF4">
    <property type="entry name" value="INNER MEMBRANE PROTEIN YEBZ"/>
    <property type="match status" value="1"/>
</dbReference>
<evidence type="ECO:0000256" key="5">
    <source>
        <dbReference type="ARBA" id="ARBA00022764"/>
    </source>
</evidence>
<gene>
    <name evidence="9" type="ORF">LO55_4106</name>
</gene>
<evidence type="ECO:0000259" key="8">
    <source>
        <dbReference type="Pfam" id="PF04234"/>
    </source>
</evidence>
<comment type="similarity">
    <text evidence="2">Belongs to the CopC family.</text>
</comment>
<dbReference type="GO" id="GO:0046688">
    <property type="term" value="P:response to copper ion"/>
    <property type="evidence" value="ECO:0007669"/>
    <property type="project" value="InterPro"/>
</dbReference>
<keyword evidence="4 7" id="KW-0732">Signal</keyword>
<evidence type="ECO:0000256" key="3">
    <source>
        <dbReference type="ARBA" id="ARBA00022723"/>
    </source>
</evidence>
<dbReference type="SUPFAM" id="SSF81296">
    <property type="entry name" value="E set domains"/>
    <property type="match status" value="1"/>
</dbReference>
<comment type="caution">
    <text evidence="9">The sequence shown here is derived from an EMBL/GenBank/DDBJ whole genome shotgun (WGS) entry which is preliminary data.</text>
</comment>
<dbReference type="GO" id="GO:0005886">
    <property type="term" value="C:plasma membrane"/>
    <property type="evidence" value="ECO:0007669"/>
    <property type="project" value="TreeGrafter"/>
</dbReference>
<dbReference type="GO" id="GO:0005507">
    <property type="term" value="F:copper ion binding"/>
    <property type="evidence" value="ECO:0007669"/>
    <property type="project" value="InterPro"/>
</dbReference>
<dbReference type="Proteomes" id="UP000180246">
    <property type="component" value="Unassembled WGS sequence"/>
</dbReference>
<evidence type="ECO:0000256" key="2">
    <source>
        <dbReference type="ARBA" id="ARBA00010509"/>
    </source>
</evidence>
<evidence type="ECO:0000256" key="4">
    <source>
        <dbReference type="ARBA" id="ARBA00022729"/>
    </source>
</evidence>
<dbReference type="RefSeq" id="WP_071362875.1">
    <property type="nucleotide sequence ID" value="NZ_JRYB01000001.1"/>
</dbReference>
<feature type="signal peptide" evidence="7">
    <location>
        <begin position="1"/>
        <end position="26"/>
    </location>
</feature>
<accession>A0A1S2N622</accession>
<dbReference type="AlphaFoldDB" id="A0A1S2N622"/>
<dbReference type="InterPro" id="IPR014755">
    <property type="entry name" value="Cu-Rt/internalin_Ig-like"/>
</dbReference>
<dbReference type="GO" id="GO:0042597">
    <property type="term" value="C:periplasmic space"/>
    <property type="evidence" value="ECO:0007669"/>
    <property type="project" value="UniProtKB-SubCell"/>
</dbReference>
<evidence type="ECO:0000313" key="9">
    <source>
        <dbReference type="EMBL" id="OIJ40511.1"/>
    </source>
</evidence>
<dbReference type="InterPro" id="IPR014756">
    <property type="entry name" value="Ig_E-set"/>
</dbReference>
<evidence type="ECO:0000313" key="10">
    <source>
        <dbReference type="Proteomes" id="UP000180246"/>
    </source>
</evidence>
<keyword evidence="5" id="KW-0574">Periplasm</keyword>
<evidence type="ECO:0000256" key="6">
    <source>
        <dbReference type="ARBA" id="ARBA00023008"/>
    </source>
</evidence>
<organism evidence="9 10">
    <name type="scientific">Massilia timonae</name>
    <dbReference type="NCBI Taxonomy" id="47229"/>
    <lineage>
        <taxon>Bacteria</taxon>
        <taxon>Pseudomonadati</taxon>
        <taxon>Pseudomonadota</taxon>
        <taxon>Betaproteobacteria</taxon>
        <taxon>Burkholderiales</taxon>
        <taxon>Oxalobacteraceae</taxon>
        <taxon>Telluria group</taxon>
        <taxon>Massilia</taxon>
    </lineage>
</organism>
<feature type="chain" id="PRO_5010237063" evidence="7">
    <location>
        <begin position="27"/>
        <end position="121"/>
    </location>
</feature>
<dbReference type="PANTHER" id="PTHR34820">
    <property type="entry name" value="INNER MEMBRANE PROTEIN YEBZ"/>
    <property type="match status" value="1"/>
</dbReference>
<evidence type="ECO:0000256" key="7">
    <source>
        <dbReference type="SAM" id="SignalP"/>
    </source>
</evidence>
<feature type="domain" description="CopC" evidence="8">
    <location>
        <begin position="25"/>
        <end position="120"/>
    </location>
</feature>
<dbReference type="InterPro" id="IPR032694">
    <property type="entry name" value="CopC/D"/>
</dbReference>
<evidence type="ECO:0000256" key="1">
    <source>
        <dbReference type="ARBA" id="ARBA00004418"/>
    </source>
</evidence>
<protein>
    <submittedName>
        <fullName evidence="9">CopC domain protein</fullName>
    </submittedName>
</protein>
<dbReference type="InterPro" id="IPR047685">
    <property type="entry name" value="CopC-like"/>
</dbReference>
<keyword evidence="6" id="KW-0186">Copper</keyword>
<dbReference type="InterPro" id="IPR007348">
    <property type="entry name" value="CopC_dom"/>
</dbReference>
<sequence>MNIKNLVLAAAAAVATIAAPAALAHAKLLASSPQANSVVSTAPAEVRLQFNEPLELPFSKVKLVDEKGAVVEPSKIAADPADAKALIATTPGLHAGAYRVQWTTVTRDGHKVKGEFSFQVK</sequence>
<dbReference type="EMBL" id="JRYB01000001">
    <property type="protein sequence ID" value="OIJ40511.1"/>
    <property type="molecule type" value="Genomic_DNA"/>
</dbReference>
<dbReference type="Gene3D" id="2.60.40.1220">
    <property type="match status" value="1"/>
</dbReference>